<protein>
    <submittedName>
        <fullName evidence="2">Fumarylacetoacetate hydrolase family protein</fullName>
    </submittedName>
</protein>
<dbReference type="EMBL" id="SSSM01000003">
    <property type="protein sequence ID" value="THG31663.1"/>
    <property type="molecule type" value="Genomic_DNA"/>
</dbReference>
<evidence type="ECO:0000259" key="1">
    <source>
        <dbReference type="Pfam" id="PF01557"/>
    </source>
</evidence>
<dbReference type="SUPFAM" id="SSF56529">
    <property type="entry name" value="FAH"/>
    <property type="match status" value="1"/>
</dbReference>
<dbReference type="GO" id="GO:0016787">
    <property type="term" value="F:hydrolase activity"/>
    <property type="evidence" value="ECO:0007669"/>
    <property type="project" value="UniProtKB-KW"/>
</dbReference>
<sequence>MRIARWISADGSIGEGFVVGEAEATRVVDFPDAGTVATVLAAGLSAARTLHDRVGSALDVDATLGTELAEVRLIAPVAPPSVRDFVTFEEHVEGVSAGVEGKSHVADEWYEAPTFYFTNPHTIRATGDVVAIPETRRLDFELELAVVIGGVDGSTGETLDTAAAADHIFGYTVMNDWSARDLQAREMKVRLGPCKGKDFGTTLGPWIVTSDELEQFVDSDGFLAVHAEVHVNGTLVGEDLVSNMGWTFPELVAYASRNSVVVPGDVLGSGTVGNGGCLGELWGRGSSIPPLEPGDEVRMIIEGVGEIVNVVGDRVPAPTLPAARTRTRQRTR</sequence>
<dbReference type="AlphaFoldDB" id="A0A4S4FMI8"/>
<evidence type="ECO:0000313" key="2">
    <source>
        <dbReference type="EMBL" id="THG31663.1"/>
    </source>
</evidence>
<dbReference type="Pfam" id="PF01557">
    <property type="entry name" value="FAA_hydrolase"/>
    <property type="match status" value="1"/>
</dbReference>
<dbReference type="PANTHER" id="PTHR43211:SF1">
    <property type="entry name" value="BLL6422 PROTEIN"/>
    <property type="match status" value="1"/>
</dbReference>
<dbReference type="InterPro" id="IPR036663">
    <property type="entry name" value="Fumarylacetoacetase_C_sf"/>
</dbReference>
<comment type="caution">
    <text evidence="2">The sequence shown here is derived from an EMBL/GenBank/DDBJ whole genome shotgun (WGS) entry which is preliminary data.</text>
</comment>
<keyword evidence="2" id="KW-0378">Hydrolase</keyword>
<dbReference type="Proteomes" id="UP000309133">
    <property type="component" value="Unassembled WGS sequence"/>
</dbReference>
<evidence type="ECO:0000313" key="3">
    <source>
        <dbReference type="Proteomes" id="UP000309133"/>
    </source>
</evidence>
<accession>A0A4S4FMI8</accession>
<proteinExistence type="predicted"/>
<reference evidence="2 3" key="1">
    <citation type="submission" date="2019-04" db="EMBL/GenBank/DDBJ databases">
        <authorList>
            <person name="Jiang L."/>
        </authorList>
    </citation>
    <scope>NUCLEOTIDE SEQUENCE [LARGE SCALE GENOMIC DNA]</scope>
    <source>
        <strain evidence="2 3">YIM 131853</strain>
    </source>
</reference>
<keyword evidence="3" id="KW-1185">Reference proteome</keyword>
<name>A0A4S4FMI8_9MICO</name>
<dbReference type="Gene3D" id="3.90.850.10">
    <property type="entry name" value="Fumarylacetoacetase-like, C-terminal domain"/>
    <property type="match status" value="1"/>
</dbReference>
<dbReference type="InterPro" id="IPR011234">
    <property type="entry name" value="Fumarylacetoacetase-like_C"/>
</dbReference>
<dbReference type="PANTHER" id="PTHR43211">
    <property type="entry name" value="FUMARYLACETOACETATE HYDROLASE"/>
    <property type="match status" value="1"/>
</dbReference>
<organism evidence="2 3">
    <name type="scientific">Naasia lichenicola</name>
    <dbReference type="NCBI Taxonomy" id="2565933"/>
    <lineage>
        <taxon>Bacteria</taxon>
        <taxon>Bacillati</taxon>
        <taxon>Actinomycetota</taxon>
        <taxon>Actinomycetes</taxon>
        <taxon>Micrococcales</taxon>
        <taxon>Microbacteriaceae</taxon>
        <taxon>Naasia</taxon>
    </lineage>
</organism>
<feature type="domain" description="Fumarylacetoacetase-like C-terminal" evidence="1">
    <location>
        <begin position="83"/>
        <end position="311"/>
    </location>
</feature>
<dbReference type="OrthoDB" id="2273115at2"/>
<gene>
    <name evidence="2" type="ORF">E6C64_06230</name>
</gene>
<dbReference type="RefSeq" id="WP_136426783.1">
    <property type="nucleotide sequence ID" value="NZ_SSSM01000003.1"/>
</dbReference>